<keyword evidence="2" id="KW-1185">Reference proteome</keyword>
<gene>
    <name evidence="1" type="ORF">PN451_05740</name>
</gene>
<dbReference type="EMBL" id="JAQMUC010000032">
    <property type="protein sequence ID" value="MDB9535353.1"/>
    <property type="molecule type" value="Genomic_DNA"/>
</dbReference>
<dbReference type="Proteomes" id="UP001211249">
    <property type="component" value="Unassembled WGS sequence"/>
</dbReference>
<name>A0ABT5ADI9_9CYAN</name>
<sequence>MTREQGTLNRGFSATLLFVRYFGFLRSPTYSSSRSYEVQI</sequence>
<protein>
    <recommendedName>
        <fullName evidence="3">Transposase</fullName>
    </recommendedName>
</protein>
<accession>A0ABT5ADI9</accession>
<reference evidence="1 2" key="1">
    <citation type="submission" date="2023-01" db="EMBL/GenBank/DDBJ databases">
        <title>Genomes from the Australian National Cyanobacteria Reference Collection.</title>
        <authorList>
            <person name="Willis A."/>
            <person name="Lee E.M.F."/>
        </authorList>
    </citation>
    <scope>NUCLEOTIDE SEQUENCE [LARGE SCALE GENOMIC DNA]</scope>
    <source>
        <strain evidence="1 2">CS-1226</strain>
    </source>
</reference>
<proteinExistence type="predicted"/>
<evidence type="ECO:0000313" key="1">
    <source>
        <dbReference type="EMBL" id="MDB9535353.1"/>
    </source>
</evidence>
<comment type="caution">
    <text evidence="1">The sequence shown here is derived from an EMBL/GenBank/DDBJ whole genome shotgun (WGS) entry which is preliminary data.</text>
</comment>
<evidence type="ECO:0000313" key="2">
    <source>
        <dbReference type="Proteomes" id="UP001211249"/>
    </source>
</evidence>
<evidence type="ECO:0008006" key="3">
    <source>
        <dbReference type="Google" id="ProtNLM"/>
    </source>
</evidence>
<organism evidence="1 2">
    <name type="scientific">Dolichospermum planctonicum CS-1226</name>
    <dbReference type="NCBI Taxonomy" id="3021751"/>
    <lineage>
        <taxon>Bacteria</taxon>
        <taxon>Bacillati</taxon>
        <taxon>Cyanobacteriota</taxon>
        <taxon>Cyanophyceae</taxon>
        <taxon>Nostocales</taxon>
        <taxon>Aphanizomenonaceae</taxon>
        <taxon>Dolichospermum</taxon>
        <taxon>Dolichospermum planctonicum</taxon>
    </lineage>
</organism>